<dbReference type="InterPro" id="IPR016024">
    <property type="entry name" value="ARM-type_fold"/>
</dbReference>
<sequence>MEGRNRLFQKLKPPCVGLSQVALELNGSRASTDAVTNRLEDVKARLESLIATDSDSFDDKLADYVFFPISHVLKLSHKVPIRSLELSLECISILIVKGWGWRIQPQLATQVVILCTLMAEKKPSGFSFDTTTDELKIAAFHCMQNAFYFGGQSAQTKELLTSEASFPQLGQTFSTIIDGIMDGDSVGIQVAATRALESLVEHIIDDELSAAFLPGIVSKLTKVLTPSTKQRRNHIVLVSCVGVLASLLKRTMGKDFNDTDTISKLKADPITSKITIIDSKWQENASKQLQVPLTTVMRLKKHDREDVRLAVAELCFMMIRSCQSTLQSTFVPALETLISIAVTQDDTNIRNRLESMLSSVTSTPQLALEITYRWLQSLPTIMQSADEQAKMQILQEITTAYELISNAGIDTSIIDRMLAGSLRESVVVTLQMPKAKSAQPLVSTVQSLDLTMLDRTRGFREFGPVLAEQRGQEKIISNIERMTRGLNQSSSTSIFAGDLSRGLRLSQDEPQIANFWLMLTAVETALTRKSPMDDFLSMERDDLSIFEEYLEELYSFAISILTEISDIAPDHRLQRLALRTLAMRARNAGEEFRCELIDSLYPVLHALASSDERLQHDSIVTLNTFTAACKYESVRDLIVENVDYLTNAVALKLNAYDISPQAPQVLLMMVRLAGPSLLPYLEDTVESIFAALEDYHGYPMLVELLFKVLSMMIEEGVKTPQLMIDQGQTNRSGFSPKETWQVATIQDLDQFIRDHMVDDAKFKEQASLIPESYPKAPWKDTEDFTNEHGPPEETESEAQDRMEEEVPPPAPKIYNLLLKITDLTQHFLPSASTSLRSSLLNLIRQSVPALSRHENSFLPLINTLWPEITARLDDGESHVKATALEIIAIMCHHAGDFMRSRIVDLWPGIREFYEKTISELVATSRPVNAKTAQNRTTSSKDLAVSGTQIKQLVQRMRSSPATYSDTSARLLWESLVSMLTSVVQDVRLPAKHFEEALEMLQPVMEQEQVQRAVKATNADAAWLGQIRSGAIALPPLPKAGKSAGCRLAFAVV</sequence>
<organism evidence="4 5">
    <name type="scientific">Acrodontium crateriforme</name>
    <dbReference type="NCBI Taxonomy" id="150365"/>
    <lineage>
        <taxon>Eukaryota</taxon>
        <taxon>Fungi</taxon>
        <taxon>Dikarya</taxon>
        <taxon>Ascomycota</taxon>
        <taxon>Pezizomycotina</taxon>
        <taxon>Dothideomycetes</taxon>
        <taxon>Dothideomycetidae</taxon>
        <taxon>Mycosphaerellales</taxon>
        <taxon>Teratosphaeriaceae</taxon>
        <taxon>Acrodontium</taxon>
    </lineage>
</organism>
<dbReference type="InterPro" id="IPR049362">
    <property type="entry name" value="TTI1_rpt"/>
</dbReference>
<dbReference type="GO" id="GO:0005737">
    <property type="term" value="C:cytoplasm"/>
    <property type="evidence" value="ECO:0007669"/>
    <property type="project" value="TreeGrafter"/>
</dbReference>
<feature type="region of interest" description="Disordered" evidence="1">
    <location>
        <begin position="773"/>
        <end position="807"/>
    </location>
</feature>
<feature type="compositionally biased region" description="Basic and acidic residues" evidence="1">
    <location>
        <begin position="777"/>
        <end position="791"/>
    </location>
</feature>
<gene>
    <name evidence="4" type="ORF">R9X50_00568900</name>
</gene>
<dbReference type="InterPro" id="IPR057566">
    <property type="entry name" value="TPR_TTI1_N"/>
</dbReference>
<dbReference type="AlphaFoldDB" id="A0AAQ3RB38"/>
<evidence type="ECO:0000259" key="2">
    <source>
        <dbReference type="Pfam" id="PF24173"/>
    </source>
</evidence>
<feature type="domain" description="TTI1 N-terminal TPR" evidence="2">
    <location>
        <begin position="8"/>
        <end position="341"/>
    </location>
</feature>
<evidence type="ECO:0008006" key="6">
    <source>
        <dbReference type="Google" id="ProtNLM"/>
    </source>
</evidence>
<dbReference type="SUPFAM" id="SSF48371">
    <property type="entry name" value="ARM repeat"/>
    <property type="match status" value="1"/>
</dbReference>
<dbReference type="EMBL" id="CP138588">
    <property type="protein sequence ID" value="WPH02821.1"/>
    <property type="molecule type" value="Genomic_DNA"/>
</dbReference>
<dbReference type="PANTHER" id="PTHR18460:SF3">
    <property type="entry name" value="TELO2-INTERACTING PROTEIN 1 HOMOLOG"/>
    <property type="match status" value="1"/>
</dbReference>
<dbReference type="InterPro" id="IPR052587">
    <property type="entry name" value="TELO2-interacting_protein_1"/>
</dbReference>
<proteinExistence type="predicted"/>
<evidence type="ECO:0000313" key="4">
    <source>
        <dbReference type="EMBL" id="WPH02821.1"/>
    </source>
</evidence>
<feature type="domain" description="TTI1 C-terminal TPR" evidence="3">
    <location>
        <begin position="741"/>
        <end position="933"/>
    </location>
</feature>
<accession>A0AAQ3RB38</accession>
<dbReference type="Pfam" id="PF24181">
    <property type="entry name" value="TPR_TTI1_C"/>
    <property type="match status" value="1"/>
</dbReference>
<evidence type="ECO:0000259" key="3">
    <source>
        <dbReference type="Pfam" id="PF24181"/>
    </source>
</evidence>
<feature type="compositionally biased region" description="Acidic residues" evidence="1">
    <location>
        <begin position="792"/>
        <end position="806"/>
    </location>
</feature>
<dbReference type="Gene3D" id="1.25.10.10">
    <property type="entry name" value="Leucine-rich Repeat Variant"/>
    <property type="match status" value="2"/>
</dbReference>
<name>A0AAQ3RB38_9PEZI</name>
<keyword evidence="5" id="KW-1185">Reference proteome</keyword>
<dbReference type="InterPro" id="IPR011989">
    <property type="entry name" value="ARM-like"/>
</dbReference>
<protein>
    <recommendedName>
        <fullName evidence="6">ARM repeat-containing protein</fullName>
    </recommendedName>
</protein>
<dbReference type="Pfam" id="PF24173">
    <property type="entry name" value="TPR_TTI1_N"/>
    <property type="match status" value="1"/>
</dbReference>
<dbReference type="PANTHER" id="PTHR18460">
    <property type="entry name" value="TEL2 INTERACTING PROTEIN 1 TTI1 FAMILY MEMBER"/>
    <property type="match status" value="1"/>
</dbReference>
<dbReference type="Pfam" id="PF21547">
    <property type="entry name" value="TTI1"/>
    <property type="match status" value="1"/>
</dbReference>
<dbReference type="Proteomes" id="UP001303373">
    <property type="component" value="Chromosome 9"/>
</dbReference>
<evidence type="ECO:0000256" key="1">
    <source>
        <dbReference type="SAM" id="MobiDB-lite"/>
    </source>
</evidence>
<evidence type="ECO:0000313" key="5">
    <source>
        <dbReference type="Proteomes" id="UP001303373"/>
    </source>
</evidence>
<reference evidence="4 5" key="1">
    <citation type="submission" date="2023-11" db="EMBL/GenBank/DDBJ databases">
        <title>An acidophilic fungus is an integral part of prey digestion in a carnivorous sundew plant.</title>
        <authorList>
            <person name="Tsai I.J."/>
        </authorList>
    </citation>
    <scope>NUCLEOTIDE SEQUENCE [LARGE SCALE GENOMIC DNA]</scope>
    <source>
        <strain evidence="4">169a</strain>
    </source>
</reference>
<dbReference type="InterPro" id="IPR057567">
    <property type="entry name" value="TPR_TTI1_C"/>
</dbReference>